<dbReference type="GO" id="GO:0005730">
    <property type="term" value="C:nucleolus"/>
    <property type="evidence" value="ECO:0000318"/>
    <property type="project" value="GO_Central"/>
</dbReference>
<evidence type="ECO:0000256" key="5">
    <source>
        <dbReference type="SAM" id="Coils"/>
    </source>
</evidence>
<evidence type="ECO:0000313" key="8">
    <source>
        <dbReference type="Proteomes" id="UP000001554"/>
    </source>
</evidence>
<reference evidence="8" key="2">
    <citation type="journal article" date="2020" name="Nat. Ecol. Evol.">
        <title>Deeply conserved synteny resolves early events in vertebrate evolution.</title>
        <authorList>
            <person name="Simakov O."/>
            <person name="Marletaz F."/>
            <person name="Yue J.X."/>
            <person name="O'Connell B."/>
            <person name="Jenkins J."/>
            <person name="Brandt A."/>
            <person name="Calef R."/>
            <person name="Tung C.H."/>
            <person name="Huang T.K."/>
            <person name="Schmutz J."/>
            <person name="Satoh N."/>
            <person name="Yu J.K."/>
            <person name="Putnam N.H."/>
            <person name="Green R.E."/>
            <person name="Rokhsar D.S."/>
        </authorList>
    </citation>
    <scope>NUCLEOTIDE SEQUENCE [LARGE SCALE GENOMIC DNA]</scope>
    <source>
        <strain evidence="8">S238N-H82</strain>
    </source>
</reference>
<dbReference type="Pfam" id="PF04000">
    <property type="entry name" value="Sas10_Utp3"/>
    <property type="match status" value="1"/>
</dbReference>
<dbReference type="OrthoDB" id="1924577at2759"/>
<dbReference type="AlphaFoldDB" id="A0A9J7MB50"/>
<evidence type="ECO:0000256" key="4">
    <source>
        <dbReference type="ARBA" id="ARBA00023242"/>
    </source>
</evidence>
<dbReference type="OMA" id="EEYIRPQ"/>
<dbReference type="GO" id="GO:0000462">
    <property type="term" value="P:maturation of SSU-rRNA from tricistronic rRNA transcript (SSU-rRNA, 5.8S rRNA, LSU-rRNA)"/>
    <property type="evidence" value="ECO:0000318"/>
    <property type="project" value="GO_Central"/>
</dbReference>
<dbReference type="GeneID" id="118431044"/>
<dbReference type="RefSeq" id="XP_035698017.1">
    <property type="nucleotide sequence ID" value="XM_035842124.1"/>
</dbReference>
<feature type="compositionally biased region" description="Acidic residues" evidence="6">
    <location>
        <begin position="409"/>
        <end position="422"/>
    </location>
</feature>
<dbReference type="GO" id="GO:0032040">
    <property type="term" value="C:small-subunit processome"/>
    <property type="evidence" value="ECO:0000318"/>
    <property type="project" value="GO_Central"/>
</dbReference>
<feature type="region of interest" description="Disordered" evidence="6">
    <location>
        <begin position="400"/>
        <end position="487"/>
    </location>
</feature>
<protein>
    <submittedName>
        <fullName evidence="9">Something about silencing protein 10-like</fullName>
    </submittedName>
</protein>
<feature type="coiled-coil region" evidence="5">
    <location>
        <begin position="201"/>
        <end position="228"/>
    </location>
</feature>
<evidence type="ECO:0000256" key="1">
    <source>
        <dbReference type="ARBA" id="ARBA00004123"/>
    </source>
</evidence>
<keyword evidence="8" id="KW-1185">Reference proteome</keyword>
<feature type="region of interest" description="Disordered" evidence="6">
    <location>
        <begin position="55"/>
        <end position="110"/>
    </location>
</feature>
<gene>
    <name evidence="9" type="primary">LOC118431044</name>
</gene>
<dbReference type="PANTHER" id="PTHR13237">
    <property type="entry name" value="SOMETHING ABOUT SILENCING PROTEIN 10-RELATED"/>
    <property type="match status" value="1"/>
</dbReference>
<feature type="compositionally biased region" description="Polar residues" evidence="6">
    <location>
        <begin position="351"/>
        <end position="372"/>
    </location>
</feature>
<feature type="domain" description="Sas10 C-terminal" evidence="7">
    <location>
        <begin position="437"/>
        <end position="510"/>
    </location>
</feature>
<feature type="region of interest" description="Disordered" evidence="6">
    <location>
        <begin position="1"/>
        <end position="43"/>
    </location>
</feature>
<evidence type="ECO:0000256" key="2">
    <source>
        <dbReference type="ARBA" id="ARBA00010979"/>
    </source>
</evidence>
<comment type="similarity">
    <text evidence="2">Belongs to the SAS10 family.</text>
</comment>
<dbReference type="InterPro" id="IPR007146">
    <property type="entry name" value="Sas10/Utp3/C1D"/>
</dbReference>
<sequence>MARGKRKRSKKPVAKATEDDSDASDAQNDELEPEDYLKDEVDDFYSQKDKVLLDAARDLEPADSSEEEEEVMALDVPDSDDGEDGEDDDEMAESDMGDQDDDIPDEKAWGKKKSLYYNTDYVDEDLPGVVGDEEEEEAQKEEEREALAIQKRMTEALSEEDFGLDLFKPAKKPTEDAALPVEEAEERVLQDLSQLSHRQRMELLKKEAPELQELMDDFKEKLQEVIDRLHPLLKMVRSGIIPPGKGATYVETKFQLYLNYCVNISFYLVLKAGHTPNVRSHPVINRLVQYRNLINELEPLDQKLEPEVSFLLQPSEEGAGEAPPGGVGAGEAQPGGVQKARRKQKEKQKPADTQTNTDGVAQEETSQTQQTLKSAKLKKRKKEHLTAAEKEAIEFYEQLKAKRRKAQQEEDESPGEEEEDTVAEDKPTEDQMEVEEEDGKRAITYEISKNKGLTPKRKKEERNPRVKLRKKFRKAKIRRKGQVREPRTELKRYDGEFSGIKAGVKKSTRLIT</sequence>
<feature type="region of interest" description="Disordered" evidence="6">
    <location>
        <begin position="315"/>
        <end position="383"/>
    </location>
</feature>
<evidence type="ECO:0000256" key="3">
    <source>
        <dbReference type="ARBA" id="ARBA00022553"/>
    </source>
</evidence>
<keyword evidence="5" id="KW-0175">Coiled coil</keyword>
<organism evidence="8 9">
    <name type="scientific">Branchiostoma floridae</name>
    <name type="common">Florida lancelet</name>
    <name type="synonym">Amphioxus</name>
    <dbReference type="NCBI Taxonomy" id="7739"/>
    <lineage>
        <taxon>Eukaryota</taxon>
        <taxon>Metazoa</taxon>
        <taxon>Chordata</taxon>
        <taxon>Cephalochordata</taxon>
        <taxon>Leptocardii</taxon>
        <taxon>Amphioxiformes</taxon>
        <taxon>Branchiostomatidae</taxon>
        <taxon>Branchiostoma</taxon>
    </lineage>
</organism>
<feature type="compositionally biased region" description="Acidic residues" evidence="6">
    <location>
        <begin position="61"/>
        <end position="104"/>
    </location>
</feature>
<dbReference type="KEGG" id="bfo:118431044"/>
<feature type="compositionally biased region" description="Basic residues" evidence="6">
    <location>
        <begin position="1"/>
        <end position="13"/>
    </location>
</feature>
<keyword evidence="4" id="KW-0539">Nucleus</keyword>
<feature type="compositionally biased region" description="Basic residues" evidence="6">
    <location>
        <begin position="465"/>
        <end position="481"/>
    </location>
</feature>
<name>A0A9J7MB50_BRAFL</name>
<accession>A0A9J7MB50</accession>
<feature type="compositionally biased region" description="Acidic residues" evidence="6">
    <location>
        <begin position="19"/>
        <end position="34"/>
    </location>
</feature>
<evidence type="ECO:0000259" key="7">
    <source>
        <dbReference type="Pfam" id="PF09368"/>
    </source>
</evidence>
<comment type="subcellular location">
    <subcellularLocation>
        <location evidence="1">Nucleus</location>
    </subcellularLocation>
</comment>
<dbReference type="Pfam" id="PF09368">
    <property type="entry name" value="Sas10"/>
    <property type="match status" value="1"/>
</dbReference>
<evidence type="ECO:0000313" key="9">
    <source>
        <dbReference type="RefSeq" id="XP_035698017.1"/>
    </source>
</evidence>
<dbReference type="InterPro" id="IPR018972">
    <property type="entry name" value="Sas10_C_dom"/>
</dbReference>
<dbReference type="PANTHER" id="PTHR13237:SF8">
    <property type="entry name" value="SOMETHING ABOUT SILENCING PROTEIN 10"/>
    <property type="match status" value="1"/>
</dbReference>
<reference evidence="9" key="1">
    <citation type="journal article" date="2016" name="Genome Biol. Evol.">
        <title>Conserved non-coding elements in the most distant genera of cephalochordates: the Goldilocks principle.</title>
        <authorList>
            <person name="Yue J.X."/>
            <person name="Kozmikova I."/>
            <person name="Ono H."/>
            <person name="Nossa C.W."/>
            <person name="Kozmik Z."/>
            <person name="Putnam N.H."/>
            <person name="Yu J.K."/>
            <person name="Holland L.Z."/>
        </authorList>
    </citation>
    <scope>NUCLEOTIDE SEQUENCE</scope>
</reference>
<proteinExistence type="inferred from homology"/>
<dbReference type="Proteomes" id="UP000001554">
    <property type="component" value="Chromosome 14"/>
</dbReference>
<evidence type="ECO:0000256" key="6">
    <source>
        <dbReference type="SAM" id="MobiDB-lite"/>
    </source>
</evidence>
<reference evidence="9" key="3">
    <citation type="submission" date="2025-08" db="UniProtKB">
        <authorList>
            <consortium name="RefSeq"/>
        </authorList>
    </citation>
    <scope>IDENTIFICATION</scope>
</reference>
<keyword evidence="3" id="KW-0597">Phosphoprotein</keyword>